<name>A0AA36AZW1_OCTVU</name>
<feature type="transmembrane region" description="Helical" evidence="2">
    <location>
        <begin position="98"/>
        <end position="126"/>
    </location>
</feature>
<accession>A0AA36AZW1</accession>
<organism evidence="4 5">
    <name type="scientific">Octopus vulgaris</name>
    <name type="common">Common octopus</name>
    <dbReference type="NCBI Taxonomy" id="6645"/>
    <lineage>
        <taxon>Eukaryota</taxon>
        <taxon>Metazoa</taxon>
        <taxon>Spiralia</taxon>
        <taxon>Lophotrochozoa</taxon>
        <taxon>Mollusca</taxon>
        <taxon>Cephalopoda</taxon>
        <taxon>Coleoidea</taxon>
        <taxon>Octopodiformes</taxon>
        <taxon>Octopoda</taxon>
        <taxon>Incirrata</taxon>
        <taxon>Octopodidae</taxon>
        <taxon>Octopus</taxon>
    </lineage>
</organism>
<sequence length="251" mass="27764">MALQPVALCLILTHAVLLDNSQALSLAKVQDQTTLQYDILQSPDSPVMAVDLQKETLLLSDTHKRSAENKSQSEASGIQPVTKVACSEKEKLFSSTGLIIVACLSCLSFLLLYTVILLMAVPRLCFPYHPDSKKMKQKRANMKEINKAKTDESSKKPLNLPSGKINKSGRNDSGIESVDGLMTGNEGSTFIDRLYYFDKAINRPISDDELVGEERRPPNRVGVTTFNGKRPRSQSVAIMPSRYQSGIYIEL</sequence>
<evidence type="ECO:0000313" key="4">
    <source>
        <dbReference type="EMBL" id="CAI9724317.1"/>
    </source>
</evidence>
<keyword evidence="2" id="KW-0812">Transmembrane</keyword>
<keyword evidence="5" id="KW-1185">Reference proteome</keyword>
<evidence type="ECO:0000256" key="3">
    <source>
        <dbReference type="SAM" id="SignalP"/>
    </source>
</evidence>
<reference evidence="4" key="1">
    <citation type="submission" date="2023-08" db="EMBL/GenBank/DDBJ databases">
        <authorList>
            <person name="Alioto T."/>
            <person name="Alioto T."/>
            <person name="Gomez Garrido J."/>
        </authorList>
    </citation>
    <scope>NUCLEOTIDE SEQUENCE</scope>
</reference>
<protein>
    <submittedName>
        <fullName evidence="4">Uncharacterized protein</fullName>
    </submittedName>
</protein>
<evidence type="ECO:0000313" key="5">
    <source>
        <dbReference type="Proteomes" id="UP001162480"/>
    </source>
</evidence>
<proteinExistence type="predicted"/>
<feature type="compositionally biased region" description="Basic and acidic residues" evidence="1">
    <location>
        <begin position="146"/>
        <end position="155"/>
    </location>
</feature>
<dbReference type="EMBL" id="OX597819">
    <property type="protein sequence ID" value="CAI9724317.1"/>
    <property type="molecule type" value="Genomic_DNA"/>
</dbReference>
<dbReference type="AlphaFoldDB" id="A0AA36AZW1"/>
<evidence type="ECO:0000256" key="2">
    <source>
        <dbReference type="SAM" id="Phobius"/>
    </source>
</evidence>
<gene>
    <name evidence="4" type="ORF">OCTVUL_1B030661</name>
</gene>
<keyword evidence="2" id="KW-1133">Transmembrane helix</keyword>
<keyword evidence="2" id="KW-0472">Membrane</keyword>
<feature type="region of interest" description="Disordered" evidence="1">
    <location>
        <begin position="146"/>
        <end position="171"/>
    </location>
</feature>
<feature type="signal peptide" evidence="3">
    <location>
        <begin position="1"/>
        <end position="23"/>
    </location>
</feature>
<evidence type="ECO:0000256" key="1">
    <source>
        <dbReference type="SAM" id="MobiDB-lite"/>
    </source>
</evidence>
<dbReference type="Proteomes" id="UP001162480">
    <property type="component" value="Chromosome 6"/>
</dbReference>
<feature type="chain" id="PRO_5041468498" evidence="3">
    <location>
        <begin position="24"/>
        <end position="251"/>
    </location>
</feature>
<keyword evidence="3" id="KW-0732">Signal</keyword>